<evidence type="ECO:0000313" key="1">
    <source>
        <dbReference type="EMBL" id="KAK0172802.1"/>
    </source>
</evidence>
<reference evidence="1" key="2">
    <citation type="submission" date="2023-03" db="EMBL/GenBank/DDBJ databases">
        <authorList>
            <person name="Inwood S.N."/>
            <person name="Skelly J.G."/>
            <person name="Guhlin J."/>
            <person name="Harrop T.W.R."/>
            <person name="Goldson S.G."/>
            <person name="Dearden P.K."/>
        </authorList>
    </citation>
    <scope>NUCLEOTIDE SEQUENCE</scope>
    <source>
        <strain evidence="1">Irish</strain>
        <tissue evidence="1">Whole body</tissue>
    </source>
</reference>
<keyword evidence="2" id="KW-1185">Reference proteome</keyword>
<reference evidence="1" key="1">
    <citation type="journal article" date="2023" name="bioRxiv">
        <title>Scaffold-level genome assemblies of two parasitoid biocontrol wasps reveal the parthenogenesis mechanism and an associated novel virus.</title>
        <authorList>
            <person name="Inwood S."/>
            <person name="Skelly J."/>
            <person name="Guhlin J."/>
            <person name="Harrop T."/>
            <person name="Goldson S."/>
            <person name="Dearden P."/>
        </authorList>
    </citation>
    <scope>NUCLEOTIDE SEQUENCE</scope>
    <source>
        <strain evidence="1">Irish</strain>
        <tissue evidence="1">Whole body</tissue>
    </source>
</reference>
<evidence type="ECO:0000313" key="2">
    <source>
        <dbReference type="Proteomes" id="UP001168990"/>
    </source>
</evidence>
<accession>A0AA39FNC6</accession>
<dbReference type="AlphaFoldDB" id="A0AA39FNC6"/>
<name>A0AA39FNC6_9HYME</name>
<gene>
    <name evidence="1" type="ORF">PV328_006076</name>
</gene>
<dbReference type="Proteomes" id="UP001168990">
    <property type="component" value="Unassembled WGS sequence"/>
</dbReference>
<dbReference type="EMBL" id="JAQQBS010000002">
    <property type="protein sequence ID" value="KAK0172802.1"/>
    <property type="molecule type" value="Genomic_DNA"/>
</dbReference>
<sequence length="108" mass="12246">MKQLATAQGTKLSVKQFSLISEAAERGFALNACQPRHARNQKMQNSPYYCSHFQTEEESHIPGNLFLDCSVIIERSGGNMINCDVTFSRRHAQYLKIIATTDNRQQQP</sequence>
<proteinExistence type="predicted"/>
<protein>
    <submittedName>
        <fullName evidence="1">Uncharacterized protein</fullName>
    </submittedName>
</protein>
<comment type="caution">
    <text evidence="1">The sequence shown here is derived from an EMBL/GenBank/DDBJ whole genome shotgun (WGS) entry which is preliminary data.</text>
</comment>
<organism evidence="1 2">
    <name type="scientific">Microctonus aethiopoides</name>
    <dbReference type="NCBI Taxonomy" id="144406"/>
    <lineage>
        <taxon>Eukaryota</taxon>
        <taxon>Metazoa</taxon>
        <taxon>Ecdysozoa</taxon>
        <taxon>Arthropoda</taxon>
        <taxon>Hexapoda</taxon>
        <taxon>Insecta</taxon>
        <taxon>Pterygota</taxon>
        <taxon>Neoptera</taxon>
        <taxon>Endopterygota</taxon>
        <taxon>Hymenoptera</taxon>
        <taxon>Apocrita</taxon>
        <taxon>Ichneumonoidea</taxon>
        <taxon>Braconidae</taxon>
        <taxon>Euphorinae</taxon>
        <taxon>Microctonus</taxon>
    </lineage>
</organism>